<protein>
    <recommendedName>
        <fullName evidence="4">C2H2-type domain-containing protein</fullName>
    </recommendedName>
</protein>
<feature type="compositionally biased region" description="Acidic residues" evidence="1">
    <location>
        <begin position="467"/>
        <end position="476"/>
    </location>
</feature>
<dbReference type="Proteomes" id="UP000774617">
    <property type="component" value="Unassembled WGS sequence"/>
</dbReference>
<feature type="region of interest" description="Disordered" evidence="1">
    <location>
        <begin position="420"/>
        <end position="476"/>
    </location>
</feature>
<dbReference type="InterPro" id="IPR022698">
    <property type="entry name" value="OrsD"/>
</dbReference>
<accession>A0ABQ8FU74</accession>
<feature type="compositionally biased region" description="Acidic residues" evidence="1">
    <location>
        <begin position="425"/>
        <end position="441"/>
    </location>
</feature>
<gene>
    <name evidence="2" type="ORF">B0J12DRAFT_790099</name>
</gene>
<sequence length="759" mass="84940">MEPLKYVPEFRAIVCADCGFAVLPGQIDAHLRGPKHPRIDGSSRQRIAEVVGEIDGLIRTEEQLAREFRKPSQPIEAIPWLPVYADGFACQWQEEGSGGEGEDGARCGHIVRTTEGIQAHCRSRHGWVNSQRKGGSLAQRRRAHEAPRPWRAGVRCQRFFKRGPRQEYFEVSGPAGEGNGRGRETAAAAAAAAAAAVAAAAAGKISQHVRQQTEARMKAADERRKTVVRPQEKLEADPWLKRTGWTEHLAGLATEDLKRHVELPAEEQQRQEEEDREEAEEAEQRRGGGRGGRGGNRGTTTSDRIERDRRRRERTQTQILAIMCQSFGEMVDKAQRTVLASVSIEVLFEMIRKEANVKPAYPFEARMGDDTKQRYKQAWQRIIGYVFRTHGMAKVKMALYDFIEEARLEWAEGRAAEMAAPVEENVQDGDADDDPEDEEDGGGGMNGWTEVVDEEVANDGSSSSSSNDEEEEEEEAMSALESKCLAFCVSLLDHQTEDGSHVSALVSGLAVLGIDEDGKGWQSALVYTPRLSAVIKLARMMVVQSARQAARDSGDGRIWRRVRAMVDRFMVRNAPTPMSWMYDARTYGMKIRYTTTAAGAVRWKGPDGDTLSYRGIEFGMDGFRAWVHGLAGDGRSALVEEIMQVSAGQERRGGAGWYFVKDPRNRFGVDGEWWLFDRLIARRRDEQRWQFIANPDEDPGRHPVRWNREHVEAFGRAVGRFKEQLAVLMHITGGGPARVPELMSVRYCNTANGGQRNVF</sequence>
<evidence type="ECO:0008006" key="4">
    <source>
        <dbReference type="Google" id="ProtNLM"/>
    </source>
</evidence>
<dbReference type="EMBL" id="JAGTJR010000054">
    <property type="protein sequence ID" value="KAH7026942.1"/>
    <property type="molecule type" value="Genomic_DNA"/>
</dbReference>
<dbReference type="Pfam" id="PF12013">
    <property type="entry name" value="OrsD"/>
    <property type="match status" value="1"/>
</dbReference>
<evidence type="ECO:0000313" key="3">
    <source>
        <dbReference type="Proteomes" id="UP000774617"/>
    </source>
</evidence>
<feature type="compositionally biased region" description="Basic and acidic residues" evidence="1">
    <location>
        <begin position="264"/>
        <end position="273"/>
    </location>
</feature>
<evidence type="ECO:0000313" key="2">
    <source>
        <dbReference type="EMBL" id="KAH7026942.1"/>
    </source>
</evidence>
<feature type="non-terminal residue" evidence="2">
    <location>
        <position position="759"/>
    </location>
</feature>
<reference evidence="2 3" key="1">
    <citation type="journal article" date="2021" name="Nat. Commun.">
        <title>Genetic determinants of endophytism in the Arabidopsis root mycobiome.</title>
        <authorList>
            <person name="Mesny F."/>
            <person name="Miyauchi S."/>
            <person name="Thiergart T."/>
            <person name="Pickel B."/>
            <person name="Atanasova L."/>
            <person name="Karlsson M."/>
            <person name="Huettel B."/>
            <person name="Barry K.W."/>
            <person name="Haridas S."/>
            <person name="Chen C."/>
            <person name="Bauer D."/>
            <person name="Andreopoulos W."/>
            <person name="Pangilinan J."/>
            <person name="LaButti K."/>
            <person name="Riley R."/>
            <person name="Lipzen A."/>
            <person name="Clum A."/>
            <person name="Drula E."/>
            <person name="Henrissat B."/>
            <person name="Kohler A."/>
            <person name="Grigoriev I.V."/>
            <person name="Martin F.M."/>
            <person name="Hacquard S."/>
        </authorList>
    </citation>
    <scope>NUCLEOTIDE SEQUENCE [LARGE SCALE GENOMIC DNA]</scope>
    <source>
        <strain evidence="2 3">MPI-SDFR-AT-0080</strain>
    </source>
</reference>
<name>A0ABQ8FU74_9PEZI</name>
<feature type="region of interest" description="Disordered" evidence="1">
    <location>
        <begin position="264"/>
        <end position="313"/>
    </location>
</feature>
<organism evidence="2 3">
    <name type="scientific">Macrophomina phaseolina</name>
    <dbReference type="NCBI Taxonomy" id="35725"/>
    <lineage>
        <taxon>Eukaryota</taxon>
        <taxon>Fungi</taxon>
        <taxon>Dikarya</taxon>
        <taxon>Ascomycota</taxon>
        <taxon>Pezizomycotina</taxon>
        <taxon>Dothideomycetes</taxon>
        <taxon>Dothideomycetes incertae sedis</taxon>
        <taxon>Botryosphaeriales</taxon>
        <taxon>Botryosphaeriaceae</taxon>
        <taxon>Macrophomina</taxon>
    </lineage>
</organism>
<keyword evidence="3" id="KW-1185">Reference proteome</keyword>
<comment type="caution">
    <text evidence="2">The sequence shown here is derived from an EMBL/GenBank/DDBJ whole genome shotgun (WGS) entry which is preliminary data.</text>
</comment>
<evidence type="ECO:0000256" key="1">
    <source>
        <dbReference type="SAM" id="MobiDB-lite"/>
    </source>
</evidence>
<proteinExistence type="predicted"/>